<proteinExistence type="predicted"/>
<dbReference type="Proteomes" id="UP000765509">
    <property type="component" value="Unassembled WGS sequence"/>
</dbReference>
<sequence length="107" mass="12349">MIQNLEDIITRFCVYGLEFKDKDGFTHYWCTLIPSLELAYKASVHSSTGQTPAMLESRWNPRLQADTPRKDLIDIQPTASRFNIILDKVNHPAKQSMNDAFDYAKQK</sequence>
<dbReference type="EMBL" id="AVOT02009015">
    <property type="protein sequence ID" value="MBW0487162.1"/>
    <property type="molecule type" value="Genomic_DNA"/>
</dbReference>
<dbReference type="AlphaFoldDB" id="A0A9Q3CNX0"/>
<comment type="caution">
    <text evidence="1">The sequence shown here is derived from an EMBL/GenBank/DDBJ whole genome shotgun (WGS) entry which is preliminary data.</text>
</comment>
<accession>A0A9Q3CNX0</accession>
<protein>
    <submittedName>
        <fullName evidence="1">Uncharacterized protein</fullName>
    </submittedName>
</protein>
<dbReference type="OrthoDB" id="3268967at2759"/>
<name>A0A9Q3CNX0_9BASI</name>
<evidence type="ECO:0000313" key="2">
    <source>
        <dbReference type="Proteomes" id="UP000765509"/>
    </source>
</evidence>
<organism evidence="1 2">
    <name type="scientific">Austropuccinia psidii MF-1</name>
    <dbReference type="NCBI Taxonomy" id="1389203"/>
    <lineage>
        <taxon>Eukaryota</taxon>
        <taxon>Fungi</taxon>
        <taxon>Dikarya</taxon>
        <taxon>Basidiomycota</taxon>
        <taxon>Pucciniomycotina</taxon>
        <taxon>Pucciniomycetes</taxon>
        <taxon>Pucciniales</taxon>
        <taxon>Sphaerophragmiaceae</taxon>
        <taxon>Austropuccinia</taxon>
    </lineage>
</organism>
<evidence type="ECO:0000313" key="1">
    <source>
        <dbReference type="EMBL" id="MBW0487162.1"/>
    </source>
</evidence>
<gene>
    <name evidence="1" type="ORF">O181_026877</name>
</gene>
<keyword evidence="2" id="KW-1185">Reference proteome</keyword>
<reference evidence="1" key="1">
    <citation type="submission" date="2021-03" db="EMBL/GenBank/DDBJ databases">
        <title>Draft genome sequence of rust myrtle Austropuccinia psidii MF-1, a brazilian biotype.</title>
        <authorList>
            <person name="Quecine M.C."/>
            <person name="Pachon D.M.R."/>
            <person name="Bonatelli M.L."/>
            <person name="Correr F.H."/>
            <person name="Franceschini L.M."/>
            <person name="Leite T.F."/>
            <person name="Margarido G.R.A."/>
            <person name="Almeida C.A."/>
            <person name="Ferrarezi J.A."/>
            <person name="Labate C.A."/>
        </authorList>
    </citation>
    <scope>NUCLEOTIDE SEQUENCE</scope>
    <source>
        <strain evidence="1">MF-1</strain>
    </source>
</reference>